<gene>
    <name evidence="2" type="ORF">H8F21_20800</name>
</gene>
<accession>A0ABS2C2C6</accession>
<evidence type="ECO:0000313" key="2">
    <source>
        <dbReference type="EMBL" id="MBM5460008.1"/>
    </source>
</evidence>
<dbReference type="RefSeq" id="WP_203585231.1">
    <property type="nucleotide sequence ID" value="NZ_JACOPV010000014.1"/>
</dbReference>
<organism evidence="2 3">
    <name type="scientific">Pseudomonas arcuscaelestis</name>
    <dbReference type="NCBI Taxonomy" id="2710591"/>
    <lineage>
        <taxon>Bacteria</taxon>
        <taxon>Pseudomonadati</taxon>
        <taxon>Pseudomonadota</taxon>
        <taxon>Gammaproteobacteria</taxon>
        <taxon>Pseudomonadales</taxon>
        <taxon>Pseudomonadaceae</taxon>
        <taxon>Pseudomonas</taxon>
    </lineage>
</organism>
<evidence type="ECO:0000256" key="1">
    <source>
        <dbReference type="SAM" id="Coils"/>
    </source>
</evidence>
<keyword evidence="3" id="KW-1185">Reference proteome</keyword>
<name>A0ABS2C2C6_9PSED</name>
<dbReference type="EMBL" id="JACOPV010000014">
    <property type="protein sequence ID" value="MBM5460008.1"/>
    <property type="molecule type" value="Genomic_DNA"/>
</dbReference>
<dbReference type="NCBIfam" id="NF033927">
    <property type="entry name" value="alph_xenorhab_B"/>
    <property type="match status" value="1"/>
</dbReference>
<keyword evidence="1" id="KW-0175">Coiled coil</keyword>
<protein>
    <submittedName>
        <fullName evidence="2">Alpha-xenorhabdolysin family binary toxin subunit B</fullName>
    </submittedName>
</protein>
<evidence type="ECO:0000313" key="3">
    <source>
        <dbReference type="Proteomes" id="UP000745663"/>
    </source>
</evidence>
<sequence>MNDNLVPLNADLKHPDMGKILAAAPAYTRLWQENTVGFLSLLHESMERHSKGIKQHVDGFSANASALRVTVDAQGLAKLIVRLESTDDPEEKEFYVNALNTSARDAGNKLETLLKGVVDGARSIGSLPVYDASREINDYKAALEKATTEVQAYAARLNSKQHDLRELEGAIEAFESNGLDSLFEGKLPTVDQVKELVSNGATPAAALGAIEKVLEVVGKLADGVQKGMHYSQLQDQRREWAEQIKQLGDEQREATQRTTQVQGYLSALDEYLLLGEIRQQWLDENRKIGLQLDGVRTQLLALKLTDIEGAASRSKCNT</sequence>
<proteinExistence type="predicted"/>
<dbReference type="InterPro" id="IPR047760">
    <property type="entry name" value="XaxB-like"/>
</dbReference>
<dbReference type="Proteomes" id="UP000745663">
    <property type="component" value="Unassembled WGS sequence"/>
</dbReference>
<feature type="coiled-coil region" evidence="1">
    <location>
        <begin position="230"/>
        <end position="257"/>
    </location>
</feature>
<comment type="caution">
    <text evidence="2">The sequence shown here is derived from an EMBL/GenBank/DDBJ whole genome shotgun (WGS) entry which is preliminary data.</text>
</comment>
<feature type="coiled-coil region" evidence="1">
    <location>
        <begin position="129"/>
        <end position="177"/>
    </location>
</feature>
<reference evidence="2 3" key="1">
    <citation type="submission" date="2020-08" db="EMBL/GenBank/DDBJ databases">
        <title>Description of novel Pseudomonas species.</title>
        <authorList>
            <person name="Duman M."/>
            <person name="Mulet M."/>
            <person name="Altun S."/>
            <person name="Saticioglu I.B."/>
            <person name="Lalucat J."/>
            <person name="Garcia-Valdes E."/>
        </authorList>
    </citation>
    <scope>NUCLEOTIDE SEQUENCE [LARGE SCALE GENOMIC DNA]</scope>
    <source>
        <strain evidence="2 3">P66</strain>
    </source>
</reference>